<gene>
    <name evidence="6" type="ORF">ACFOEE_08865</name>
</gene>
<keyword evidence="4" id="KW-0804">Transcription</keyword>
<protein>
    <submittedName>
        <fullName evidence="6">LysR family transcriptional regulator</fullName>
    </submittedName>
</protein>
<dbReference type="CDD" id="cd08432">
    <property type="entry name" value="PBP2_GcdR_TrpI_HvrB_AmpR_like"/>
    <property type="match status" value="1"/>
</dbReference>
<evidence type="ECO:0000256" key="2">
    <source>
        <dbReference type="ARBA" id="ARBA00023015"/>
    </source>
</evidence>
<evidence type="ECO:0000256" key="3">
    <source>
        <dbReference type="ARBA" id="ARBA00023125"/>
    </source>
</evidence>
<proteinExistence type="inferred from homology"/>
<dbReference type="PANTHER" id="PTHR30537">
    <property type="entry name" value="HTH-TYPE TRANSCRIPTIONAL REGULATOR"/>
    <property type="match status" value="1"/>
</dbReference>
<sequence>MAFSYSAIHTFTVVAETLSFSKAALLLHITPSAVSHQMKLLEQQLGVKLFVRQAKGVQLSAAGMALIEQANRGVAMIQQGVQACQSETCYITIQLAAIPSFAQHWLVPRLPRFYQRHPHINIELHSRDQLVDFAHSHFDAHLHFGDGHYPQHHVEFLSHEYVLPACHNALLQSLSVQNELQTLQHLLMHHDRLEYHAGLEDAPGNLNWPYFLRHLQCNSSLAGKLRRFSHINLVLAAAEQQQGIALLWQRLASDALNSANLHGFSELRQRLPYQYYLVSPKRAQSHELALFRAWLVAEFNH</sequence>
<dbReference type="InterPro" id="IPR036390">
    <property type="entry name" value="WH_DNA-bd_sf"/>
</dbReference>
<evidence type="ECO:0000313" key="7">
    <source>
        <dbReference type="Proteomes" id="UP001595453"/>
    </source>
</evidence>
<dbReference type="SUPFAM" id="SSF46785">
    <property type="entry name" value="Winged helix' DNA-binding domain"/>
    <property type="match status" value="1"/>
</dbReference>
<dbReference type="Gene3D" id="1.10.10.10">
    <property type="entry name" value="Winged helix-like DNA-binding domain superfamily/Winged helix DNA-binding domain"/>
    <property type="match status" value="1"/>
</dbReference>
<reference evidence="7" key="1">
    <citation type="journal article" date="2019" name="Int. J. Syst. Evol. Microbiol.">
        <title>The Global Catalogue of Microorganisms (GCM) 10K type strain sequencing project: providing services to taxonomists for standard genome sequencing and annotation.</title>
        <authorList>
            <consortium name="The Broad Institute Genomics Platform"/>
            <consortium name="The Broad Institute Genome Sequencing Center for Infectious Disease"/>
            <person name="Wu L."/>
            <person name="Ma J."/>
        </authorList>
    </citation>
    <scope>NUCLEOTIDE SEQUENCE [LARGE SCALE GENOMIC DNA]</scope>
    <source>
        <strain evidence="7">KCTC 42730</strain>
    </source>
</reference>
<comment type="caution">
    <text evidence="6">The sequence shown here is derived from an EMBL/GenBank/DDBJ whole genome shotgun (WGS) entry which is preliminary data.</text>
</comment>
<dbReference type="Gene3D" id="3.40.190.10">
    <property type="entry name" value="Periplasmic binding protein-like II"/>
    <property type="match status" value="2"/>
</dbReference>
<evidence type="ECO:0000259" key="5">
    <source>
        <dbReference type="PROSITE" id="PS50931"/>
    </source>
</evidence>
<evidence type="ECO:0000313" key="6">
    <source>
        <dbReference type="EMBL" id="MFC3032629.1"/>
    </source>
</evidence>
<dbReference type="PANTHER" id="PTHR30537:SF74">
    <property type="entry name" value="HTH-TYPE TRANSCRIPTIONAL REGULATOR TRPI"/>
    <property type="match status" value="1"/>
</dbReference>
<keyword evidence="3" id="KW-0238">DNA-binding</keyword>
<dbReference type="Pfam" id="PF00126">
    <property type="entry name" value="HTH_1"/>
    <property type="match status" value="1"/>
</dbReference>
<dbReference type="Proteomes" id="UP001595453">
    <property type="component" value="Unassembled WGS sequence"/>
</dbReference>
<comment type="similarity">
    <text evidence="1">Belongs to the LysR transcriptional regulatory family.</text>
</comment>
<dbReference type="RefSeq" id="WP_377123319.1">
    <property type="nucleotide sequence ID" value="NZ_JBHRSD010000014.1"/>
</dbReference>
<dbReference type="Pfam" id="PF03466">
    <property type="entry name" value="LysR_substrate"/>
    <property type="match status" value="1"/>
</dbReference>
<evidence type="ECO:0000256" key="4">
    <source>
        <dbReference type="ARBA" id="ARBA00023163"/>
    </source>
</evidence>
<keyword evidence="2" id="KW-0805">Transcription regulation</keyword>
<keyword evidence="7" id="KW-1185">Reference proteome</keyword>
<dbReference type="PROSITE" id="PS50931">
    <property type="entry name" value="HTH_LYSR"/>
    <property type="match status" value="1"/>
</dbReference>
<feature type="domain" description="HTH lysR-type" evidence="5">
    <location>
        <begin position="3"/>
        <end position="60"/>
    </location>
</feature>
<dbReference type="InterPro" id="IPR000847">
    <property type="entry name" value="LysR_HTH_N"/>
</dbReference>
<dbReference type="InterPro" id="IPR036388">
    <property type="entry name" value="WH-like_DNA-bd_sf"/>
</dbReference>
<dbReference type="SUPFAM" id="SSF53850">
    <property type="entry name" value="Periplasmic binding protein-like II"/>
    <property type="match status" value="1"/>
</dbReference>
<dbReference type="PRINTS" id="PR00039">
    <property type="entry name" value="HTHLYSR"/>
</dbReference>
<organism evidence="6 7">
    <name type="scientific">Pseudoalteromonas fenneropenaei</name>
    <dbReference type="NCBI Taxonomy" id="1737459"/>
    <lineage>
        <taxon>Bacteria</taxon>
        <taxon>Pseudomonadati</taxon>
        <taxon>Pseudomonadota</taxon>
        <taxon>Gammaproteobacteria</taxon>
        <taxon>Alteromonadales</taxon>
        <taxon>Pseudoalteromonadaceae</taxon>
        <taxon>Pseudoalteromonas</taxon>
    </lineage>
</organism>
<accession>A0ABV7CJ46</accession>
<dbReference type="EMBL" id="JBHRSD010000014">
    <property type="protein sequence ID" value="MFC3032629.1"/>
    <property type="molecule type" value="Genomic_DNA"/>
</dbReference>
<dbReference type="InterPro" id="IPR005119">
    <property type="entry name" value="LysR_subst-bd"/>
</dbReference>
<dbReference type="InterPro" id="IPR058163">
    <property type="entry name" value="LysR-type_TF_proteobact-type"/>
</dbReference>
<name>A0ABV7CJ46_9GAMM</name>
<evidence type="ECO:0000256" key="1">
    <source>
        <dbReference type="ARBA" id="ARBA00009437"/>
    </source>
</evidence>